<evidence type="ECO:0000313" key="3">
    <source>
        <dbReference type="Proteomes" id="UP000010408"/>
    </source>
</evidence>
<reference evidence="2 3" key="1">
    <citation type="submission" date="2012-05" db="EMBL/GenBank/DDBJ databases">
        <authorList>
            <person name="Weinstock G."/>
            <person name="Sodergren E."/>
            <person name="Lobos E.A."/>
            <person name="Fulton L."/>
            <person name="Fulton R."/>
            <person name="Courtney L."/>
            <person name="Fronick C."/>
            <person name="O'Laughlin M."/>
            <person name="Godfrey J."/>
            <person name="Wilson R.M."/>
            <person name="Miner T."/>
            <person name="Farmer C."/>
            <person name="Delehaunty K."/>
            <person name="Cordes M."/>
            <person name="Minx P."/>
            <person name="Tomlinson C."/>
            <person name="Chen J."/>
            <person name="Wollam A."/>
            <person name="Pepin K.H."/>
            <person name="Bhonagiri V."/>
            <person name="Zhang X."/>
            <person name="Suruliraj S."/>
            <person name="Warren W."/>
            <person name="Mitreva M."/>
            <person name="Mardis E.R."/>
            <person name="Wilson R.K."/>
        </authorList>
    </citation>
    <scope>NUCLEOTIDE SEQUENCE [LARGE SCALE GENOMIC DNA]</scope>
    <source>
        <strain evidence="2 3">F0037</strain>
    </source>
</reference>
<protein>
    <submittedName>
        <fullName evidence="2">Hydrophobic domain protein</fullName>
    </submittedName>
</protein>
<name>L1N9G7_9PORP</name>
<dbReference type="PANTHER" id="PTHR20992">
    <property type="entry name" value="AT15442P-RELATED"/>
    <property type="match status" value="1"/>
</dbReference>
<feature type="transmembrane region" description="Helical" evidence="1">
    <location>
        <begin position="94"/>
        <end position="113"/>
    </location>
</feature>
<dbReference type="PANTHER" id="PTHR20992:SF9">
    <property type="entry name" value="AT15442P-RELATED"/>
    <property type="match status" value="1"/>
</dbReference>
<evidence type="ECO:0000256" key="1">
    <source>
        <dbReference type="SAM" id="Phobius"/>
    </source>
</evidence>
<keyword evidence="1" id="KW-0812">Transmembrane</keyword>
<dbReference type="AlphaFoldDB" id="L1N9G7"/>
<accession>L1N9G7</accession>
<dbReference type="PATRIC" id="fig|1127696.3.peg.1343"/>
<feature type="transmembrane region" description="Helical" evidence="1">
    <location>
        <begin position="184"/>
        <end position="208"/>
    </location>
</feature>
<dbReference type="HOGENOM" id="CLU_032897_0_0_10"/>
<evidence type="ECO:0000313" key="2">
    <source>
        <dbReference type="EMBL" id="EKY00159.1"/>
    </source>
</evidence>
<gene>
    <name evidence="2" type="ORF">HMPREF9134_01489</name>
</gene>
<dbReference type="EMBL" id="AMEQ01000040">
    <property type="protein sequence ID" value="EKY00159.1"/>
    <property type="molecule type" value="Genomic_DNA"/>
</dbReference>
<feature type="transmembrane region" description="Helical" evidence="1">
    <location>
        <begin position="133"/>
        <end position="150"/>
    </location>
</feature>
<dbReference type="InterPro" id="IPR005240">
    <property type="entry name" value="DUF389"/>
</dbReference>
<dbReference type="RefSeq" id="WP_005467591.1">
    <property type="nucleotide sequence ID" value="NZ_KB291032.1"/>
</dbReference>
<feature type="transmembrane region" description="Helical" evidence="1">
    <location>
        <begin position="157"/>
        <end position="178"/>
    </location>
</feature>
<sequence>MNIFKSIRVYFNIRPDLEEKQEIIEEITRGISFRGANLWILITAIFIASLGLNVNSTAVIIGAMLISPLMGPIIGMGLAVGINDLELLKRAAKNFSVATLISVLTATIYFLISPLGEAQSELLARTSPTLYDVLIAFFGGAAGIIALSTRGGKSGNVLPGVAIATALMPPLCTAGYGIASGNLFFFLGAFYLFFINTVFISLATAIGVRMMKFPPHSFLSTDKAKKARHILTGVIIATTAPALVMTVNIIRTSIFENNVHNFVKGELSQSGTQILSSSADRQEATLHIVAVGREISDSLRKVAEGRLASYGLHGFHLTVIQGVQSDSLLANSIQKEQHLSTPASDHQKLLELSTENTALSQRLSEYTLYEEYARELRSELVILFPSIRSLSLAPIVEVQTDTTSSTRYVAVLLGLEAGKTLPPAEFVKLQHWFRARVPGDSLAFITKTVHSNKQ</sequence>
<organism evidence="2 3">
    <name type="scientific">Porphyromonas catoniae F0037</name>
    <dbReference type="NCBI Taxonomy" id="1127696"/>
    <lineage>
        <taxon>Bacteria</taxon>
        <taxon>Pseudomonadati</taxon>
        <taxon>Bacteroidota</taxon>
        <taxon>Bacteroidia</taxon>
        <taxon>Bacteroidales</taxon>
        <taxon>Porphyromonadaceae</taxon>
        <taxon>Porphyromonas</taxon>
    </lineage>
</organism>
<dbReference type="Pfam" id="PF04087">
    <property type="entry name" value="DUF389"/>
    <property type="match status" value="1"/>
</dbReference>
<dbReference type="eggNOG" id="COG1808">
    <property type="taxonomic scope" value="Bacteria"/>
</dbReference>
<comment type="caution">
    <text evidence="2">The sequence shown here is derived from an EMBL/GenBank/DDBJ whole genome shotgun (WGS) entry which is preliminary data.</text>
</comment>
<feature type="transmembrane region" description="Helical" evidence="1">
    <location>
        <begin position="229"/>
        <end position="250"/>
    </location>
</feature>
<feature type="transmembrane region" description="Helical" evidence="1">
    <location>
        <begin position="36"/>
        <end position="54"/>
    </location>
</feature>
<keyword evidence="1" id="KW-0472">Membrane</keyword>
<proteinExistence type="predicted"/>
<dbReference type="Proteomes" id="UP000010408">
    <property type="component" value="Unassembled WGS sequence"/>
</dbReference>
<feature type="transmembrane region" description="Helical" evidence="1">
    <location>
        <begin position="60"/>
        <end position="82"/>
    </location>
</feature>
<keyword evidence="1" id="KW-1133">Transmembrane helix</keyword>